<dbReference type="PANTHER" id="PTHR23527:SF1">
    <property type="entry name" value="BLL3282 PROTEIN"/>
    <property type="match status" value="1"/>
</dbReference>
<feature type="transmembrane region" description="Helical" evidence="5">
    <location>
        <begin position="27"/>
        <end position="51"/>
    </location>
</feature>
<evidence type="ECO:0000313" key="7">
    <source>
        <dbReference type="EMBL" id="GGU72889.1"/>
    </source>
</evidence>
<feature type="transmembrane region" description="Helical" evidence="5">
    <location>
        <begin position="241"/>
        <end position="260"/>
    </location>
</feature>
<accession>A0ABQ2V9P2</accession>
<feature type="transmembrane region" description="Helical" evidence="5">
    <location>
        <begin position="364"/>
        <end position="381"/>
    </location>
</feature>
<dbReference type="InterPro" id="IPR011701">
    <property type="entry name" value="MFS"/>
</dbReference>
<feature type="transmembrane region" description="Helical" evidence="5">
    <location>
        <begin position="329"/>
        <end position="352"/>
    </location>
</feature>
<protein>
    <submittedName>
        <fullName evidence="7">MFS transporter</fullName>
    </submittedName>
</protein>
<evidence type="ECO:0000256" key="3">
    <source>
        <dbReference type="ARBA" id="ARBA00022989"/>
    </source>
</evidence>
<evidence type="ECO:0000259" key="6">
    <source>
        <dbReference type="PROSITE" id="PS50850"/>
    </source>
</evidence>
<dbReference type="SUPFAM" id="SSF103473">
    <property type="entry name" value="MFS general substrate transporter"/>
    <property type="match status" value="1"/>
</dbReference>
<keyword evidence="3 5" id="KW-1133">Transmembrane helix</keyword>
<name>A0ABQ2V9P2_9ACTN</name>
<dbReference type="PROSITE" id="PS50850">
    <property type="entry name" value="MFS"/>
    <property type="match status" value="1"/>
</dbReference>
<dbReference type="Proteomes" id="UP000654471">
    <property type="component" value="Unassembled WGS sequence"/>
</dbReference>
<evidence type="ECO:0000256" key="5">
    <source>
        <dbReference type="SAM" id="Phobius"/>
    </source>
</evidence>
<feature type="transmembrane region" description="Helical" evidence="5">
    <location>
        <begin position="296"/>
        <end position="317"/>
    </location>
</feature>
<evidence type="ECO:0000313" key="8">
    <source>
        <dbReference type="Proteomes" id="UP000654471"/>
    </source>
</evidence>
<gene>
    <name evidence="7" type="ORF">GCM10010211_43420</name>
</gene>
<dbReference type="InterPro" id="IPR036259">
    <property type="entry name" value="MFS_trans_sf"/>
</dbReference>
<reference evidence="8" key="1">
    <citation type="journal article" date="2019" name="Int. J. Syst. Evol. Microbiol.">
        <title>The Global Catalogue of Microorganisms (GCM) 10K type strain sequencing project: providing services to taxonomists for standard genome sequencing and annotation.</title>
        <authorList>
            <consortium name="The Broad Institute Genomics Platform"/>
            <consortium name="The Broad Institute Genome Sequencing Center for Infectious Disease"/>
            <person name="Wu L."/>
            <person name="Ma J."/>
        </authorList>
    </citation>
    <scope>NUCLEOTIDE SEQUENCE [LARGE SCALE GENOMIC DNA]</scope>
    <source>
        <strain evidence="8">JCM 3399</strain>
    </source>
</reference>
<organism evidence="7 8">
    <name type="scientific">Streptomyces albospinus</name>
    <dbReference type="NCBI Taxonomy" id="285515"/>
    <lineage>
        <taxon>Bacteria</taxon>
        <taxon>Bacillati</taxon>
        <taxon>Actinomycetota</taxon>
        <taxon>Actinomycetes</taxon>
        <taxon>Kitasatosporales</taxon>
        <taxon>Streptomycetaceae</taxon>
        <taxon>Streptomyces</taxon>
    </lineage>
</organism>
<keyword evidence="2 5" id="KW-0812">Transmembrane</keyword>
<evidence type="ECO:0000256" key="4">
    <source>
        <dbReference type="ARBA" id="ARBA00023136"/>
    </source>
</evidence>
<feature type="transmembrane region" description="Helical" evidence="5">
    <location>
        <begin position="272"/>
        <end position="290"/>
    </location>
</feature>
<feature type="transmembrane region" description="Helical" evidence="5">
    <location>
        <begin position="207"/>
        <end position="229"/>
    </location>
</feature>
<dbReference type="InterPro" id="IPR020846">
    <property type="entry name" value="MFS_dom"/>
</dbReference>
<proteinExistence type="predicted"/>
<evidence type="ECO:0000256" key="2">
    <source>
        <dbReference type="ARBA" id="ARBA00022692"/>
    </source>
</evidence>
<dbReference type="InterPro" id="IPR052952">
    <property type="entry name" value="MFS-Transporter"/>
</dbReference>
<dbReference type="PANTHER" id="PTHR23527">
    <property type="entry name" value="BLL3282 PROTEIN"/>
    <property type="match status" value="1"/>
</dbReference>
<dbReference type="Gene3D" id="1.20.1250.20">
    <property type="entry name" value="MFS general substrate transporter like domains"/>
    <property type="match status" value="2"/>
</dbReference>
<comment type="caution">
    <text evidence="7">The sequence shown here is derived from an EMBL/GenBank/DDBJ whole genome shotgun (WGS) entry which is preliminary data.</text>
</comment>
<sequence length="389" mass="39967">MVTSAQLTASFATQGLGALSGAMHDAFALSGAGVGLMVTAVGLAPVFSLFAMGHLVDRHGERWVVAAGSLVMTASLAATSMAPGYAVVLACLFVAGIGYSTVQPGGSKSVSSWFPSGRRGVAMGVRQAGLPIGGAAAAAVLPAVAHTLGWQAAFAVTATVALAGGVVFALAYRPPPDGRQAPQPPPDRARLLTGPVRTLRQPWMRPILWSGMPLVGTQFAVTAHLMLFARDHFHRPLAEGAVLLTLLQIGGVTGRVALAYVSDRTRRSRLSIVRIGMVCSALLLVLLPVLPARTPFGLLAAATVVLGFFAIGWYGPWVAHIADAAPTHGIGRATGGAMAANQIAVIAAPPLLGLLRDSSGSYLIAWWIPAAITLACAVKAAPPGRPRPR</sequence>
<feature type="transmembrane region" description="Helical" evidence="5">
    <location>
        <begin position="150"/>
        <end position="172"/>
    </location>
</feature>
<feature type="transmembrane region" description="Helical" evidence="5">
    <location>
        <begin position="63"/>
        <end position="79"/>
    </location>
</feature>
<keyword evidence="4 5" id="KW-0472">Membrane</keyword>
<evidence type="ECO:0000256" key="1">
    <source>
        <dbReference type="ARBA" id="ARBA00004651"/>
    </source>
</evidence>
<comment type="subcellular location">
    <subcellularLocation>
        <location evidence="1">Cell membrane</location>
        <topology evidence="1">Multi-pass membrane protein</topology>
    </subcellularLocation>
</comment>
<keyword evidence="8" id="KW-1185">Reference proteome</keyword>
<dbReference type="Pfam" id="PF07690">
    <property type="entry name" value="MFS_1"/>
    <property type="match status" value="1"/>
</dbReference>
<feature type="domain" description="Major facilitator superfamily (MFS) profile" evidence="6">
    <location>
        <begin position="1"/>
        <end position="385"/>
    </location>
</feature>
<dbReference type="EMBL" id="BMRP01000015">
    <property type="protein sequence ID" value="GGU72889.1"/>
    <property type="molecule type" value="Genomic_DNA"/>
</dbReference>